<reference evidence="1 2" key="1">
    <citation type="submission" date="2018-01" db="EMBL/GenBank/DDBJ databases">
        <authorList>
            <person name="Gaut B.S."/>
            <person name="Morton B.R."/>
            <person name="Clegg M.T."/>
            <person name="Duvall M.R."/>
        </authorList>
    </citation>
    <scope>NUCLEOTIDE SEQUENCE [LARGE SCALE GENOMIC DNA]</scope>
    <source>
        <strain evidence="1">GP69</strain>
    </source>
</reference>
<evidence type="ECO:0000313" key="2">
    <source>
        <dbReference type="Proteomes" id="UP000236311"/>
    </source>
</evidence>
<gene>
    <name evidence="1" type="ORF">AMURIS_01503</name>
</gene>
<dbReference type="AlphaFoldDB" id="A0A2K4ZEA2"/>
<proteinExistence type="predicted"/>
<sequence>MTFRSYINAINRIIKISQSKIVMELFKEAGASAYVLKETAKSWLKPDGKGHRNCRIHDYFPEDKLDETHFIKYLQIRVNTSWKALQEIFRSINDDGIIDVNTDNPDVFYWSLLNQFQKIYNLPLSEPDKSNDMDTKHHYQESIISTDTSPVVLNTTGITEIAIPQECKLCLYCENWKGNTHDSCQNATGTFGRCIKYSKDMLSTAGTNCIEFIPEYNRIAMNTLLRNTSIGIGSTFAMPDKKGISR</sequence>
<protein>
    <submittedName>
        <fullName evidence="1">Uncharacterized protein</fullName>
    </submittedName>
</protein>
<name>A0A2K4ZEA2_9FIRM</name>
<dbReference type="RefSeq" id="WP_103238862.1">
    <property type="nucleotide sequence ID" value="NZ_JANJZD010000006.1"/>
</dbReference>
<evidence type="ECO:0000313" key="1">
    <source>
        <dbReference type="EMBL" id="SOY28792.1"/>
    </source>
</evidence>
<dbReference type="EMBL" id="OFSM01000006">
    <property type="protein sequence ID" value="SOY28792.1"/>
    <property type="molecule type" value="Genomic_DNA"/>
</dbReference>
<dbReference type="Proteomes" id="UP000236311">
    <property type="component" value="Unassembled WGS sequence"/>
</dbReference>
<keyword evidence="2" id="KW-1185">Reference proteome</keyword>
<accession>A0A2K4ZEA2</accession>
<organism evidence="1 2">
    <name type="scientific">Acetatifactor muris</name>
    <dbReference type="NCBI Taxonomy" id="879566"/>
    <lineage>
        <taxon>Bacteria</taxon>
        <taxon>Bacillati</taxon>
        <taxon>Bacillota</taxon>
        <taxon>Clostridia</taxon>
        <taxon>Lachnospirales</taxon>
        <taxon>Lachnospiraceae</taxon>
        <taxon>Acetatifactor</taxon>
    </lineage>
</organism>